<feature type="compositionally biased region" description="Basic residues" evidence="1">
    <location>
        <begin position="24"/>
        <end position="35"/>
    </location>
</feature>
<reference evidence="2 3" key="1">
    <citation type="submission" date="2019-01" db="EMBL/GenBank/DDBJ databases">
        <title>Sequencing of cultivated peanut Arachis hypogaea provides insights into genome evolution and oil improvement.</title>
        <authorList>
            <person name="Chen X."/>
        </authorList>
    </citation>
    <scope>NUCLEOTIDE SEQUENCE [LARGE SCALE GENOMIC DNA]</scope>
    <source>
        <strain evidence="3">cv. Fuhuasheng</strain>
        <tissue evidence="2">Leaves</tissue>
    </source>
</reference>
<dbReference type="AlphaFoldDB" id="A0A445AYY6"/>
<dbReference type="Proteomes" id="UP000289738">
    <property type="component" value="Chromosome B01"/>
</dbReference>
<keyword evidence="3" id="KW-1185">Reference proteome</keyword>
<evidence type="ECO:0000256" key="1">
    <source>
        <dbReference type="SAM" id="MobiDB-lite"/>
    </source>
</evidence>
<gene>
    <name evidence="2" type="ORF">Ahy_B01g056505</name>
</gene>
<sequence length="269" mass="30412">MREDEPSPNASPPLEELRSSPSPRKGKRSCSRCTSHRRASWLPMRELREPFSSRRRGTREREPSLWLPLPLLNITFILNITINLKSKFYRFDKEGNRWKERTASSIKFPKNKVTSKVESSTKGSYDKINKISPKKTPTHSSDFFFISSSSKSNSASKSSTHFLNYQPLEEEKLQLISTTKAPGNKKGDRSSSSSSSGCIFTQYLPMQQDAEPTGKHIEQLTKVIVHSIEGTIQPIDEVVQSIYEEDIPNESNQANPIQIQVLVANLSPS</sequence>
<organism evidence="2 3">
    <name type="scientific">Arachis hypogaea</name>
    <name type="common">Peanut</name>
    <dbReference type="NCBI Taxonomy" id="3818"/>
    <lineage>
        <taxon>Eukaryota</taxon>
        <taxon>Viridiplantae</taxon>
        <taxon>Streptophyta</taxon>
        <taxon>Embryophyta</taxon>
        <taxon>Tracheophyta</taxon>
        <taxon>Spermatophyta</taxon>
        <taxon>Magnoliopsida</taxon>
        <taxon>eudicotyledons</taxon>
        <taxon>Gunneridae</taxon>
        <taxon>Pentapetalae</taxon>
        <taxon>rosids</taxon>
        <taxon>fabids</taxon>
        <taxon>Fabales</taxon>
        <taxon>Fabaceae</taxon>
        <taxon>Papilionoideae</taxon>
        <taxon>50 kb inversion clade</taxon>
        <taxon>dalbergioids sensu lato</taxon>
        <taxon>Dalbergieae</taxon>
        <taxon>Pterocarpus clade</taxon>
        <taxon>Arachis</taxon>
    </lineage>
</organism>
<comment type="caution">
    <text evidence="2">The sequence shown here is derived from an EMBL/GenBank/DDBJ whole genome shotgun (WGS) entry which is preliminary data.</text>
</comment>
<protein>
    <submittedName>
        <fullName evidence="2">Uncharacterized protein</fullName>
    </submittedName>
</protein>
<dbReference type="STRING" id="3818.A0A445AYY6"/>
<dbReference type="EMBL" id="SDMP01000011">
    <property type="protein sequence ID" value="RYR31652.1"/>
    <property type="molecule type" value="Genomic_DNA"/>
</dbReference>
<proteinExistence type="predicted"/>
<evidence type="ECO:0000313" key="2">
    <source>
        <dbReference type="EMBL" id="RYR31652.1"/>
    </source>
</evidence>
<evidence type="ECO:0000313" key="3">
    <source>
        <dbReference type="Proteomes" id="UP000289738"/>
    </source>
</evidence>
<feature type="region of interest" description="Disordered" evidence="1">
    <location>
        <begin position="1"/>
        <end position="35"/>
    </location>
</feature>
<name>A0A445AYY6_ARAHY</name>
<accession>A0A445AYY6</accession>